<dbReference type="CDD" id="cd06464">
    <property type="entry name" value="ACD_sHsps-like"/>
    <property type="match status" value="1"/>
</dbReference>
<dbReference type="Gene3D" id="2.60.40.790">
    <property type="match status" value="1"/>
</dbReference>
<dbReference type="PROSITE" id="PS01031">
    <property type="entry name" value="SHSP"/>
    <property type="match status" value="1"/>
</dbReference>
<gene>
    <name evidence="5" type="ORF">HRR80_008011</name>
</gene>
<proteinExistence type="inferred from homology"/>
<reference evidence="5" key="1">
    <citation type="submission" date="2023-01" db="EMBL/GenBank/DDBJ databases">
        <title>Exophiala dermititidis isolated from Cystic Fibrosis Patient.</title>
        <authorList>
            <person name="Kurbessoian T."/>
            <person name="Crocker A."/>
            <person name="Murante D."/>
            <person name="Hogan D.A."/>
            <person name="Stajich J.E."/>
        </authorList>
    </citation>
    <scope>NUCLEOTIDE SEQUENCE</scope>
    <source>
        <strain evidence="5">Ex8</strain>
    </source>
</reference>
<dbReference type="InterPro" id="IPR002068">
    <property type="entry name" value="A-crystallin/Hsp20_dom"/>
</dbReference>
<dbReference type="SUPFAM" id="SSF49764">
    <property type="entry name" value="HSP20-like chaperones"/>
    <property type="match status" value="1"/>
</dbReference>
<dbReference type="AlphaFoldDB" id="A0AAN6IQT1"/>
<evidence type="ECO:0000259" key="4">
    <source>
        <dbReference type="PROSITE" id="PS01031"/>
    </source>
</evidence>
<organism evidence="5 6">
    <name type="scientific">Exophiala dermatitidis</name>
    <name type="common">Black yeast-like fungus</name>
    <name type="synonym">Wangiella dermatitidis</name>
    <dbReference type="NCBI Taxonomy" id="5970"/>
    <lineage>
        <taxon>Eukaryota</taxon>
        <taxon>Fungi</taxon>
        <taxon>Dikarya</taxon>
        <taxon>Ascomycota</taxon>
        <taxon>Pezizomycotina</taxon>
        <taxon>Eurotiomycetes</taxon>
        <taxon>Chaetothyriomycetidae</taxon>
        <taxon>Chaetothyriales</taxon>
        <taxon>Herpotrichiellaceae</taxon>
        <taxon>Exophiala</taxon>
    </lineage>
</organism>
<evidence type="ECO:0000313" key="5">
    <source>
        <dbReference type="EMBL" id="KAJ8987929.1"/>
    </source>
</evidence>
<evidence type="ECO:0000256" key="2">
    <source>
        <dbReference type="RuleBase" id="RU003616"/>
    </source>
</evidence>
<dbReference type="EMBL" id="JAJGCB010000021">
    <property type="protein sequence ID" value="KAJ8987929.1"/>
    <property type="molecule type" value="Genomic_DNA"/>
</dbReference>
<dbReference type="InterPro" id="IPR008978">
    <property type="entry name" value="HSP20-like_chaperone"/>
</dbReference>
<protein>
    <recommendedName>
        <fullName evidence="4">SHSP domain-containing protein</fullName>
    </recommendedName>
</protein>
<dbReference type="Pfam" id="PF00011">
    <property type="entry name" value="HSP20"/>
    <property type="match status" value="1"/>
</dbReference>
<name>A0AAN6IQT1_EXODE</name>
<accession>A0AAN6IQT1</accession>
<evidence type="ECO:0000256" key="3">
    <source>
        <dbReference type="SAM" id="MobiDB-lite"/>
    </source>
</evidence>
<feature type="domain" description="SHSP" evidence="4">
    <location>
        <begin position="38"/>
        <end position="168"/>
    </location>
</feature>
<comment type="caution">
    <text evidence="5">The sequence shown here is derived from an EMBL/GenBank/DDBJ whole genome shotgun (WGS) entry which is preliminary data.</text>
</comment>
<evidence type="ECO:0000313" key="6">
    <source>
        <dbReference type="Proteomes" id="UP001161757"/>
    </source>
</evidence>
<feature type="region of interest" description="Disordered" evidence="3">
    <location>
        <begin position="86"/>
        <end position="108"/>
    </location>
</feature>
<comment type="similarity">
    <text evidence="1 2">Belongs to the small heat shock protein (HSP20) family.</text>
</comment>
<evidence type="ECO:0000256" key="1">
    <source>
        <dbReference type="PROSITE-ProRule" id="PRU00285"/>
    </source>
</evidence>
<dbReference type="Proteomes" id="UP001161757">
    <property type="component" value="Unassembled WGS sequence"/>
</dbReference>
<sequence length="184" mass="20873">MAFAYYYDLPPPLVDHLHERRHQHETVLQALARRHPRPEEHPNQPDVDYRDAVKEYLVEVEVPGIKKPNEVTVSWTGPRSLLITGNTARPDYGTAGNTDVEEEKENPHTDGVHLLVGERRIGPFRRYINFPTDVENVSVTLEAGLLKIRAPKKGYTEAAQTKVDVKHEDHKKHTLPTLPISGAL</sequence>